<dbReference type="SUPFAM" id="SSF56645">
    <property type="entry name" value="Acyl-CoA dehydrogenase NM domain-like"/>
    <property type="match status" value="1"/>
</dbReference>
<keyword evidence="6 7" id="KW-0560">Oxidoreductase</keyword>
<sequence length="392" mass="43647">MAFKFKGVDFIEFDSLLNDDERLVRDNTRQYIEDNLIPIIEQCNRDGRFPKELIKPFGEMGFYGASLKGYGCAGMSNVEYGLVMQELERGDSGIRSFVSVQSALCMYPIYEFGTEEQKQKYLPGMAKGEILGCFGLTEPQFGSNPGGMLTKAKKVGNEYVLNGEKMWITSGSIANIAIIWAKVEDEDNKVRGFIVETDRPGFSAFDVHGKWSLRASVTSGLAMQDVKIPASNLLPKSGGLKSPLMCLNQARYGIAWGGVGAAMSCYDTALQYSKERKQFRNQPIASHQLVQEKLAWMISEITKGQLLVLQVGRLKDAGKVQHYHISMAKRNNIWMALECARMARDVLGANGIADDYPIMRHMMNLESVKTYEGTHDIHTLIIGSQVTGIDAF</sequence>
<dbReference type="Gene3D" id="1.20.140.10">
    <property type="entry name" value="Butyryl-CoA Dehydrogenase, subunit A, domain 3"/>
    <property type="match status" value="1"/>
</dbReference>
<keyword evidence="5" id="KW-0809">Transit peptide</keyword>
<dbReference type="Proteomes" id="UP000779809">
    <property type="component" value="Unassembled WGS sequence"/>
</dbReference>
<feature type="domain" description="Acyl-CoA dehydrogenase/oxidase N-terminal" evidence="10">
    <location>
        <begin position="19"/>
        <end position="129"/>
    </location>
</feature>
<evidence type="ECO:0000259" key="10">
    <source>
        <dbReference type="Pfam" id="PF02771"/>
    </source>
</evidence>
<dbReference type="InterPro" id="IPR006091">
    <property type="entry name" value="Acyl-CoA_Oxase/DH_mid-dom"/>
</dbReference>
<dbReference type="GO" id="GO:0050660">
    <property type="term" value="F:flavin adenine dinucleotide binding"/>
    <property type="evidence" value="ECO:0007669"/>
    <property type="project" value="InterPro"/>
</dbReference>
<feature type="domain" description="Acyl-CoA oxidase/dehydrogenase middle" evidence="9">
    <location>
        <begin position="133"/>
        <end position="226"/>
    </location>
</feature>
<evidence type="ECO:0000256" key="3">
    <source>
        <dbReference type="ARBA" id="ARBA00022630"/>
    </source>
</evidence>
<dbReference type="Gene3D" id="1.10.540.10">
    <property type="entry name" value="Acyl-CoA dehydrogenase/oxidase, N-terminal domain"/>
    <property type="match status" value="1"/>
</dbReference>
<dbReference type="InterPro" id="IPR037069">
    <property type="entry name" value="AcylCoA_DH/ox_N_sf"/>
</dbReference>
<dbReference type="GO" id="GO:0000062">
    <property type="term" value="F:fatty-acyl-CoA binding"/>
    <property type="evidence" value="ECO:0007669"/>
    <property type="project" value="TreeGrafter"/>
</dbReference>
<evidence type="ECO:0000256" key="4">
    <source>
        <dbReference type="ARBA" id="ARBA00022827"/>
    </source>
</evidence>
<evidence type="ECO:0000313" key="12">
    <source>
        <dbReference type="Proteomes" id="UP000779809"/>
    </source>
</evidence>
<dbReference type="InterPro" id="IPR036250">
    <property type="entry name" value="AcylCo_DH-like_C"/>
</dbReference>
<dbReference type="GO" id="GO:0033539">
    <property type="term" value="P:fatty acid beta-oxidation using acyl-CoA dehydrogenase"/>
    <property type="evidence" value="ECO:0007669"/>
    <property type="project" value="TreeGrafter"/>
</dbReference>
<dbReference type="PANTHER" id="PTHR42807:SF1">
    <property type="entry name" value="GLUTARYL-COA DEHYDROGENASE, MITOCHONDRIAL"/>
    <property type="match status" value="1"/>
</dbReference>
<organism evidence="11 12">
    <name type="scientific">Candidatus Korobacter versatilis</name>
    <dbReference type="NCBI Taxonomy" id="658062"/>
    <lineage>
        <taxon>Bacteria</taxon>
        <taxon>Pseudomonadati</taxon>
        <taxon>Acidobacteriota</taxon>
        <taxon>Terriglobia</taxon>
        <taxon>Terriglobales</taxon>
        <taxon>Candidatus Korobacteraceae</taxon>
        <taxon>Candidatus Korobacter</taxon>
    </lineage>
</organism>
<comment type="cofactor">
    <cofactor evidence="1 7">
        <name>FAD</name>
        <dbReference type="ChEBI" id="CHEBI:57692"/>
    </cofactor>
</comment>
<evidence type="ECO:0000259" key="8">
    <source>
        <dbReference type="Pfam" id="PF00441"/>
    </source>
</evidence>
<reference evidence="11" key="1">
    <citation type="submission" date="2020-07" db="EMBL/GenBank/DDBJ databases">
        <title>Huge and variable diversity of episymbiotic CPR bacteria and DPANN archaea in groundwater ecosystems.</title>
        <authorList>
            <person name="He C.Y."/>
            <person name="Keren R."/>
            <person name="Whittaker M."/>
            <person name="Farag I.F."/>
            <person name="Doudna J."/>
            <person name="Cate J.H.D."/>
            <person name="Banfield J.F."/>
        </authorList>
    </citation>
    <scope>NUCLEOTIDE SEQUENCE</scope>
    <source>
        <strain evidence="11">NC_groundwater_580_Pr5_B-0.1um_64_19</strain>
    </source>
</reference>
<dbReference type="InterPro" id="IPR052033">
    <property type="entry name" value="Glutaryl-CoA_DH_mitochondrial"/>
</dbReference>
<dbReference type="Gene3D" id="2.40.110.10">
    <property type="entry name" value="Butyryl-CoA Dehydrogenase, subunit A, domain 2"/>
    <property type="match status" value="1"/>
</dbReference>
<dbReference type="InterPro" id="IPR046373">
    <property type="entry name" value="Acyl-CoA_Oxase/DH_mid-dom_sf"/>
</dbReference>
<evidence type="ECO:0000313" key="11">
    <source>
        <dbReference type="EMBL" id="MBI2677313.1"/>
    </source>
</evidence>
<dbReference type="GO" id="GO:0004361">
    <property type="term" value="F:glutaryl-CoA dehydrogenase activity"/>
    <property type="evidence" value="ECO:0007669"/>
    <property type="project" value="TreeGrafter"/>
</dbReference>
<comment type="similarity">
    <text evidence="2 7">Belongs to the acyl-CoA dehydrogenase family.</text>
</comment>
<dbReference type="InterPro" id="IPR009100">
    <property type="entry name" value="AcylCoA_DH/oxidase_NM_dom_sf"/>
</dbReference>
<comment type="caution">
    <text evidence="11">The sequence shown here is derived from an EMBL/GenBank/DDBJ whole genome shotgun (WGS) entry which is preliminary data.</text>
</comment>
<keyword evidence="3 7" id="KW-0285">Flavoprotein</keyword>
<dbReference type="InterPro" id="IPR009075">
    <property type="entry name" value="AcylCo_DH/oxidase_C"/>
</dbReference>
<keyword evidence="4 7" id="KW-0274">FAD</keyword>
<evidence type="ECO:0000256" key="1">
    <source>
        <dbReference type="ARBA" id="ARBA00001974"/>
    </source>
</evidence>
<protein>
    <submittedName>
        <fullName evidence="11">Acyl-CoA dehydrogenase family protein</fullName>
    </submittedName>
</protein>
<dbReference type="SUPFAM" id="SSF47203">
    <property type="entry name" value="Acyl-CoA dehydrogenase C-terminal domain-like"/>
    <property type="match status" value="1"/>
</dbReference>
<dbReference type="AlphaFoldDB" id="A0A932A6Y7"/>
<dbReference type="PANTHER" id="PTHR42807">
    <property type="entry name" value="GLUTARYL-COA DEHYDROGENASE, MITOCHONDRIAL"/>
    <property type="match status" value="1"/>
</dbReference>
<evidence type="ECO:0000256" key="5">
    <source>
        <dbReference type="ARBA" id="ARBA00022946"/>
    </source>
</evidence>
<dbReference type="GO" id="GO:0046949">
    <property type="term" value="P:fatty-acyl-CoA biosynthetic process"/>
    <property type="evidence" value="ECO:0007669"/>
    <property type="project" value="TreeGrafter"/>
</dbReference>
<proteinExistence type="inferred from homology"/>
<dbReference type="EMBL" id="JACPNR010000004">
    <property type="protein sequence ID" value="MBI2677313.1"/>
    <property type="molecule type" value="Genomic_DNA"/>
</dbReference>
<evidence type="ECO:0000256" key="2">
    <source>
        <dbReference type="ARBA" id="ARBA00009347"/>
    </source>
</evidence>
<dbReference type="Pfam" id="PF02770">
    <property type="entry name" value="Acyl-CoA_dh_M"/>
    <property type="match status" value="1"/>
</dbReference>
<dbReference type="InterPro" id="IPR013786">
    <property type="entry name" value="AcylCoA_DH/ox_N"/>
</dbReference>
<evidence type="ECO:0000256" key="6">
    <source>
        <dbReference type="ARBA" id="ARBA00023002"/>
    </source>
</evidence>
<dbReference type="Pfam" id="PF02771">
    <property type="entry name" value="Acyl-CoA_dh_N"/>
    <property type="match status" value="1"/>
</dbReference>
<dbReference type="FunFam" id="1.10.540.10:FF:000026">
    <property type="entry name" value="Acyl-CoA dehydrogenase medium chain"/>
    <property type="match status" value="1"/>
</dbReference>
<name>A0A932A6Y7_9BACT</name>
<evidence type="ECO:0000259" key="9">
    <source>
        <dbReference type="Pfam" id="PF02770"/>
    </source>
</evidence>
<dbReference type="Pfam" id="PF00441">
    <property type="entry name" value="Acyl-CoA_dh_1"/>
    <property type="match status" value="1"/>
</dbReference>
<gene>
    <name evidence="11" type="ORF">HYX28_00875</name>
</gene>
<feature type="domain" description="Acyl-CoA dehydrogenase/oxidase C-terminal" evidence="8">
    <location>
        <begin position="239"/>
        <end position="386"/>
    </location>
</feature>
<accession>A0A932A6Y7</accession>
<evidence type="ECO:0000256" key="7">
    <source>
        <dbReference type="RuleBase" id="RU362125"/>
    </source>
</evidence>